<accession>A0A4Y2LR20</accession>
<gene>
    <name evidence="1" type="ORF">AVEN_210183_1</name>
</gene>
<comment type="caution">
    <text evidence="1">The sequence shown here is derived from an EMBL/GenBank/DDBJ whole genome shotgun (WGS) entry which is preliminary data.</text>
</comment>
<dbReference type="Proteomes" id="UP000499080">
    <property type="component" value="Unassembled WGS sequence"/>
</dbReference>
<sequence>MAQAQNCYETQTGDGHRTDFKAPSGFRGQIFEYFYHTKFKYPFLFCIYIYILHLRANGVCNTTSSRKPTKVYESRTDNKEESLVQSDIGAPGLEFQIALRYLQTHQFCVGRRYSFSRSIFSLVILTSSFEEIRGLFWNGPLNFETWSDDKTFELALPLQTSAPHQRECVWPLHDLTCNKPITRRIFSGIGFRGWKTLTLGHRVPSFNGMMRKARSCTYTENDKTSAGCRRLPPSFAEKHQLLAVPVIYAICNPTADCTNTDFGGATFLVAPSLSFHKVIFKKIIEQ</sequence>
<keyword evidence="2" id="KW-1185">Reference proteome</keyword>
<evidence type="ECO:0000313" key="2">
    <source>
        <dbReference type="Proteomes" id="UP000499080"/>
    </source>
</evidence>
<dbReference type="EMBL" id="BGPR01006202">
    <property type="protein sequence ID" value="GBN16919.1"/>
    <property type="molecule type" value="Genomic_DNA"/>
</dbReference>
<proteinExistence type="predicted"/>
<reference evidence="1 2" key="1">
    <citation type="journal article" date="2019" name="Sci. Rep.">
        <title>Orb-weaving spider Araneus ventricosus genome elucidates the spidroin gene catalogue.</title>
        <authorList>
            <person name="Kono N."/>
            <person name="Nakamura H."/>
            <person name="Ohtoshi R."/>
            <person name="Moran D.A.P."/>
            <person name="Shinohara A."/>
            <person name="Yoshida Y."/>
            <person name="Fujiwara M."/>
            <person name="Mori M."/>
            <person name="Tomita M."/>
            <person name="Arakawa K."/>
        </authorList>
    </citation>
    <scope>NUCLEOTIDE SEQUENCE [LARGE SCALE GENOMIC DNA]</scope>
</reference>
<dbReference type="AlphaFoldDB" id="A0A4Y2LR20"/>
<protein>
    <submittedName>
        <fullName evidence="1">Uncharacterized protein</fullName>
    </submittedName>
</protein>
<name>A0A4Y2LR20_ARAVE</name>
<evidence type="ECO:0000313" key="1">
    <source>
        <dbReference type="EMBL" id="GBN16919.1"/>
    </source>
</evidence>
<organism evidence="1 2">
    <name type="scientific">Araneus ventricosus</name>
    <name type="common">Orbweaver spider</name>
    <name type="synonym">Epeira ventricosa</name>
    <dbReference type="NCBI Taxonomy" id="182803"/>
    <lineage>
        <taxon>Eukaryota</taxon>
        <taxon>Metazoa</taxon>
        <taxon>Ecdysozoa</taxon>
        <taxon>Arthropoda</taxon>
        <taxon>Chelicerata</taxon>
        <taxon>Arachnida</taxon>
        <taxon>Araneae</taxon>
        <taxon>Araneomorphae</taxon>
        <taxon>Entelegynae</taxon>
        <taxon>Araneoidea</taxon>
        <taxon>Araneidae</taxon>
        <taxon>Araneus</taxon>
    </lineage>
</organism>